<accession>A4L216</accession>
<protein>
    <submittedName>
        <fullName evidence="1">Uncharacterized protein</fullName>
    </submittedName>
</protein>
<dbReference type="RefSeq" id="YP_001111320.1">
    <property type="nucleotide sequence ID" value="NC_009240.1"/>
</dbReference>
<sequence>MSGLIVLQEQVLDLIQRIQLPDDVNVHKKYNPLISKLIYLNVIKDENDILHFDCLLEDIKKTYTCSNVDIINFNIMRQIFQNLLKINLLIEKYNLLNKTVEALLYNFYSNVNKL</sequence>
<dbReference type="GeneID" id="4960809"/>
<organism evidence="1 2">
    <name type="scientific">Gryllus bimaculatus nudivirus</name>
    <dbReference type="NCBI Taxonomy" id="432587"/>
    <lineage>
        <taxon>Viruses</taxon>
        <taxon>Viruses incertae sedis</taxon>
        <taxon>Naldaviricetes</taxon>
        <taxon>Lefavirales</taxon>
        <taxon>Nudiviridae</taxon>
        <taxon>Alphanudivirus</taxon>
        <taxon>Alphanudivirus grybimaculati</taxon>
    </lineage>
</organism>
<name>A4L216_9VIRU</name>
<evidence type="ECO:0000313" key="1">
    <source>
        <dbReference type="EMBL" id="ABO45386.1"/>
    </source>
</evidence>
<dbReference type="KEGG" id="vg:4960809"/>
<reference evidence="1 2" key="1">
    <citation type="journal article" date="2007" name="J. Virol.">
        <title>The genome of Gryllus bimaculatus nudivirus indicates an ancient diversification of baculovirus-related nonoccluded nudiviruses of insects.</title>
        <authorList>
            <person name="Wang Y."/>
            <person name="Kleespies R.G."/>
            <person name="Huger A.M."/>
            <person name="Jehle J.A."/>
        </authorList>
    </citation>
    <scope>NUCLEOTIDE SEQUENCE [LARGE SCALE GENOMIC DNA]</scope>
</reference>
<proteinExistence type="predicted"/>
<dbReference type="Proteomes" id="UP000203733">
    <property type="component" value="Segment"/>
</dbReference>
<dbReference type="EMBL" id="EF203088">
    <property type="protein sequence ID" value="ABO45386.1"/>
    <property type="molecule type" value="Genomic_DNA"/>
</dbReference>
<keyword evidence="2" id="KW-1185">Reference proteome</keyword>
<evidence type="ECO:0000313" key="2">
    <source>
        <dbReference type="Proteomes" id="UP000203733"/>
    </source>
</evidence>